<accession>A0A5B2ZBQ8</accession>
<reference evidence="3 4" key="2">
    <citation type="submission" date="2019-09" db="EMBL/GenBank/DDBJ databases">
        <authorList>
            <person name="Mazur A."/>
        </authorList>
    </citation>
    <scope>NUCLEOTIDE SEQUENCE [LARGE SCALE GENOMIC DNA]</scope>
    <source>
        <strain evidence="3 4">3729k</strain>
    </source>
</reference>
<dbReference type="InterPro" id="IPR006652">
    <property type="entry name" value="Kelch_1"/>
</dbReference>
<dbReference type="Pfam" id="PF01344">
    <property type="entry name" value="Kelch_1"/>
    <property type="match status" value="3"/>
</dbReference>
<organism evidence="3 4">
    <name type="scientific">Arenimonas fontis</name>
    <dbReference type="NCBI Taxonomy" id="2608255"/>
    <lineage>
        <taxon>Bacteria</taxon>
        <taxon>Pseudomonadati</taxon>
        <taxon>Pseudomonadota</taxon>
        <taxon>Gammaproteobacteria</taxon>
        <taxon>Lysobacterales</taxon>
        <taxon>Lysobacteraceae</taxon>
        <taxon>Arenimonas</taxon>
    </lineage>
</organism>
<dbReference type="SUPFAM" id="SSF50965">
    <property type="entry name" value="Galactose oxidase, central domain"/>
    <property type="match status" value="1"/>
</dbReference>
<dbReference type="InterPro" id="IPR037293">
    <property type="entry name" value="Gal_Oxidase_central_sf"/>
</dbReference>
<keyword evidence="1" id="KW-0880">Kelch repeat</keyword>
<evidence type="ECO:0000256" key="2">
    <source>
        <dbReference type="ARBA" id="ARBA00022737"/>
    </source>
</evidence>
<reference evidence="3 4" key="1">
    <citation type="submission" date="2019-09" db="EMBL/GenBank/DDBJ databases">
        <title>Arenimonas chukotkensis sp. nov., a bacterium isolated from Chukotka hot spring, Arctic region, Russia.</title>
        <authorList>
            <person name="Zayulina K.S."/>
            <person name="Prokofeva M.I."/>
            <person name="Elcheninov A.G."/>
            <person name="Novikov A."/>
            <person name="Kochetkova T.V."/>
            <person name="Kublanov I.V."/>
        </authorList>
    </citation>
    <scope>NUCLEOTIDE SEQUENCE [LARGE SCALE GENOMIC DNA]</scope>
    <source>
        <strain evidence="3 4">3729k</strain>
    </source>
</reference>
<evidence type="ECO:0000256" key="1">
    <source>
        <dbReference type="ARBA" id="ARBA00022441"/>
    </source>
</evidence>
<name>A0A5B2ZBQ8_9GAMM</name>
<dbReference type="Gene3D" id="2.130.10.80">
    <property type="entry name" value="Galactose oxidase/kelch, beta-propeller"/>
    <property type="match status" value="3"/>
</dbReference>
<keyword evidence="2" id="KW-0677">Repeat</keyword>
<comment type="caution">
    <text evidence="3">The sequence shown here is derived from an EMBL/GenBank/DDBJ whole genome shotgun (WGS) entry which is preliminary data.</text>
</comment>
<dbReference type="InterPro" id="IPR011043">
    <property type="entry name" value="Gal_Oxase/kelch_b-propeller"/>
</dbReference>
<dbReference type="EMBL" id="VUOD01000003">
    <property type="protein sequence ID" value="KAA2285345.1"/>
    <property type="molecule type" value="Genomic_DNA"/>
</dbReference>
<dbReference type="PANTHER" id="PTHR46344">
    <property type="entry name" value="OS02G0202900 PROTEIN"/>
    <property type="match status" value="1"/>
</dbReference>
<dbReference type="AlphaFoldDB" id="A0A5B2ZBQ8"/>
<dbReference type="RefSeq" id="WP_149860171.1">
    <property type="nucleotide sequence ID" value="NZ_VUOD01000003.1"/>
</dbReference>
<gene>
    <name evidence="3" type="ORF">F0415_05355</name>
</gene>
<sequence length="373" mass="39037">MKTLVLAAAGVIAVIGTAVVTKQESVQADRNLLRVVQIDEMSTARAAHQAVLLGSGEVLITGGCSGGCDTNLRSTELYEPSTRVFRPAAAMATARSSHVAVPLTDGRVLVAGGWSERRATRSAEIYDPGSNRFVAAGGLTVERAAPTASRLPDGRVLIAGGQTSEFEPLASAELFDPSSSSFSSTASMSVPRVGHAAVSLADGRVLITGGRIARRGEILYSAEIFDPSTNQFQPTGDMSSPRHKHAAALLPDGRVLVVGGSDVRDQRGRYRSSEIYDPATGEFTDGPDMSWPRFKLPHAVAVLPSGAVLVAGGAARLELYAPGSQTFVPVEGELSGPREFATASLLPSGEVLVLGGYDEQIRVSASSWLVRVP</sequence>
<evidence type="ECO:0008006" key="5">
    <source>
        <dbReference type="Google" id="ProtNLM"/>
    </source>
</evidence>
<keyword evidence="4" id="KW-1185">Reference proteome</keyword>
<evidence type="ECO:0000313" key="4">
    <source>
        <dbReference type="Proteomes" id="UP000322165"/>
    </source>
</evidence>
<dbReference type="PANTHER" id="PTHR46344:SF27">
    <property type="entry name" value="KELCH REPEAT SUPERFAMILY PROTEIN"/>
    <property type="match status" value="1"/>
</dbReference>
<evidence type="ECO:0000313" key="3">
    <source>
        <dbReference type="EMBL" id="KAA2285345.1"/>
    </source>
</evidence>
<dbReference type="Proteomes" id="UP000322165">
    <property type="component" value="Unassembled WGS sequence"/>
</dbReference>
<dbReference type="SMART" id="SM00612">
    <property type="entry name" value="Kelch"/>
    <property type="match status" value="5"/>
</dbReference>
<protein>
    <recommendedName>
        <fullName evidence="5">Galactose oxidase</fullName>
    </recommendedName>
</protein>
<proteinExistence type="predicted"/>